<evidence type="ECO:0000259" key="3">
    <source>
        <dbReference type="Pfam" id="PF13115"/>
    </source>
</evidence>
<keyword evidence="5" id="KW-1185">Reference proteome</keyword>
<dbReference type="Pfam" id="PF13115">
    <property type="entry name" value="YtkA"/>
    <property type="match status" value="2"/>
</dbReference>
<feature type="chain" id="PRO_5046282506" evidence="2">
    <location>
        <begin position="20"/>
        <end position="253"/>
    </location>
</feature>
<sequence>MNKKYWLLLLIVVIVGCNADNNDDASSQESLDMPAILEVEIKISPEDPVPGENVRVQAVVSQGGEPVEDASEVKFEVWEMSETEHEMIKVVHIINGIYEMNKIFKEDGTYNIVAHVTARDQHNMPKKEILVGSPEEQSEDPKTDPTHSHDEHAHHHADGNIVLEFSYEQVDNSQEATLTAVALLENEPLEQAKVKFEIFKKDDTKHVFIDAIERARGTYEAKYGFPSKGEFIVILHLQNETIHEHTEHLMHIK</sequence>
<feature type="domain" description="YtkA-like" evidence="3">
    <location>
        <begin position="38"/>
        <end position="113"/>
    </location>
</feature>
<dbReference type="RefSeq" id="WP_377926661.1">
    <property type="nucleotide sequence ID" value="NZ_JBHUEM010000003.1"/>
</dbReference>
<evidence type="ECO:0000313" key="5">
    <source>
        <dbReference type="Proteomes" id="UP001597214"/>
    </source>
</evidence>
<dbReference type="Proteomes" id="UP001597214">
    <property type="component" value="Unassembled WGS sequence"/>
</dbReference>
<evidence type="ECO:0000313" key="4">
    <source>
        <dbReference type="EMBL" id="MFD1735560.1"/>
    </source>
</evidence>
<protein>
    <submittedName>
        <fullName evidence="4">FixH family protein</fullName>
    </submittedName>
</protein>
<comment type="caution">
    <text evidence="4">The sequence shown here is derived from an EMBL/GenBank/DDBJ whole genome shotgun (WGS) entry which is preliminary data.</text>
</comment>
<feature type="region of interest" description="Disordered" evidence="1">
    <location>
        <begin position="132"/>
        <end position="155"/>
    </location>
</feature>
<name>A0ABW4LK18_9BACI</name>
<feature type="domain" description="YtkA-like" evidence="3">
    <location>
        <begin position="167"/>
        <end position="236"/>
    </location>
</feature>
<keyword evidence="2" id="KW-0732">Signal</keyword>
<evidence type="ECO:0000256" key="2">
    <source>
        <dbReference type="SAM" id="SignalP"/>
    </source>
</evidence>
<evidence type="ECO:0000256" key="1">
    <source>
        <dbReference type="SAM" id="MobiDB-lite"/>
    </source>
</evidence>
<reference evidence="5" key="1">
    <citation type="journal article" date="2019" name="Int. J. Syst. Evol. Microbiol.">
        <title>The Global Catalogue of Microorganisms (GCM) 10K type strain sequencing project: providing services to taxonomists for standard genome sequencing and annotation.</title>
        <authorList>
            <consortium name="The Broad Institute Genomics Platform"/>
            <consortium name="The Broad Institute Genome Sequencing Center for Infectious Disease"/>
            <person name="Wu L."/>
            <person name="Ma J."/>
        </authorList>
    </citation>
    <scope>NUCLEOTIDE SEQUENCE [LARGE SCALE GENOMIC DNA]</scope>
    <source>
        <strain evidence="5">CCUG 49339</strain>
    </source>
</reference>
<accession>A0ABW4LK18</accession>
<feature type="signal peptide" evidence="2">
    <location>
        <begin position="1"/>
        <end position="19"/>
    </location>
</feature>
<feature type="compositionally biased region" description="Basic and acidic residues" evidence="1">
    <location>
        <begin position="139"/>
        <end position="155"/>
    </location>
</feature>
<proteinExistence type="predicted"/>
<dbReference type="PROSITE" id="PS51257">
    <property type="entry name" value="PROKAR_LIPOPROTEIN"/>
    <property type="match status" value="1"/>
</dbReference>
<organism evidence="4 5">
    <name type="scientific">Bacillus salitolerans</name>
    <dbReference type="NCBI Taxonomy" id="1437434"/>
    <lineage>
        <taxon>Bacteria</taxon>
        <taxon>Bacillati</taxon>
        <taxon>Bacillota</taxon>
        <taxon>Bacilli</taxon>
        <taxon>Bacillales</taxon>
        <taxon>Bacillaceae</taxon>
        <taxon>Bacillus</taxon>
    </lineage>
</organism>
<dbReference type="InterPro" id="IPR032693">
    <property type="entry name" value="YtkA-like_dom"/>
</dbReference>
<dbReference type="EMBL" id="JBHUEM010000003">
    <property type="protein sequence ID" value="MFD1735560.1"/>
    <property type="molecule type" value="Genomic_DNA"/>
</dbReference>
<gene>
    <name evidence="4" type="ORF">ACFSCX_03195</name>
</gene>